<keyword evidence="2" id="KW-1185">Reference proteome</keyword>
<dbReference type="OrthoDB" id="8230038at2"/>
<dbReference type="Proteomes" id="UP000320314">
    <property type="component" value="Unassembled WGS sequence"/>
</dbReference>
<dbReference type="RefSeq" id="WP_141167908.1">
    <property type="nucleotide sequence ID" value="NZ_VHLH01000031.1"/>
</dbReference>
<protein>
    <recommendedName>
        <fullName evidence="3">Inovirus Gp2 family protein</fullName>
    </recommendedName>
</protein>
<accession>A0A506TYJ8</accession>
<sequence>MSLDLGIGREGTALDHADPCRLLSNAIGKEMRRTFGHVLPFAIGFEVAPGDGKLHLHGTVILDNASLAHRKAVARVFRRAAGEKPKASRARQCSLKSMDRPEGWAIYSSKSIKRTRQLLASDKLTFVNRDLLRLTRDAWDDL</sequence>
<evidence type="ECO:0000313" key="2">
    <source>
        <dbReference type="Proteomes" id="UP000320314"/>
    </source>
</evidence>
<organism evidence="1 2">
    <name type="scientific">Pararhizobium mangrovi</name>
    <dbReference type="NCBI Taxonomy" id="2590452"/>
    <lineage>
        <taxon>Bacteria</taxon>
        <taxon>Pseudomonadati</taxon>
        <taxon>Pseudomonadota</taxon>
        <taxon>Alphaproteobacteria</taxon>
        <taxon>Hyphomicrobiales</taxon>
        <taxon>Rhizobiaceae</taxon>
        <taxon>Rhizobium/Agrobacterium group</taxon>
        <taxon>Pararhizobium</taxon>
    </lineage>
</organism>
<gene>
    <name evidence="1" type="ORF">FJU11_15075</name>
</gene>
<proteinExistence type="predicted"/>
<evidence type="ECO:0008006" key="3">
    <source>
        <dbReference type="Google" id="ProtNLM"/>
    </source>
</evidence>
<evidence type="ECO:0000313" key="1">
    <source>
        <dbReference type="EMBL" id="TPW26396.1"/>
    </source>
</evidence>
<dbReference type="EMBL" id="VHLH01000031">
    <property type="protein sequence ID" value="TPW26396.1"/>
    <property type="molecule type" value="Genomic_DNA"/>
</dbReference>
<comment type="caution">
    <text evidence="1">The sequence shown here is derived from an EMBL/GenBank/DDBJ whole genome shotgun (WGS) entry which is preliminary data.</text>
</comment>
<name>A0A506TYJ8_9HYPH</name>
<reference evidence="1 2" key="1">
    <citation type="submission" date="2019-06" db="EMBL/GenBank/DDBJ databases">
        <authorList>
            <person name="Li M."/>
        </authorList>
    </citation>
    <scope>NUCLEOTIDE SEQUENCE [LARGE SCALE GENOMIC DNA]</scope>
    <source>
        <strain evidence="1 2">BGMRC6574</strain>
    </source>
</reference>
<dbReference type="AlphaFoldDB" id="A0A506TYJ8"/>